<keyword evidence="2" id="KW-1185">Reference proteome</keyword>
<evidence type="ECO:0000313" key="1">
    <source>
        <dbReference type="EMBL" id="KWV40170.1"/>
    </source>
</evidence>
<organism evidence="1 2">
    <name type="scientific">Rhizobium altiplani</name>
    <dbReference type="NCBI Taxonomy" id="1864509"/>
    <lineage>
        <taxon>Bacteria</taxon>
        <taxon>Pseudomonadati</taxon>
        <taxon>Pseudomonadota</taxon>
        <taxon>Alphaproteobacteria</taxon>
        <taxon>Hyphomicrobiales</taxon>
        <taxon>Rhizobiaceae</taxon>
        <taxon>Rhizobium/Agrobacterium group</taxon>
        <taxon>Rhizobium</taxon>
    </lineage>
</organism>
<proteinExistence type="predicted"/>
<gene>
    <name evidence="1" type="ORF">AS026_26795</name>
</gene>
<accession>A0A109J0M6</accession>
<dbReference type="AlphaFoldDB" id="A0A109J0M6"/>
<evidence type="ECO:0000313" key="2">
    <source>
        <dbReference type="Proteomes" id="UP000068164"/>
    </source>
</evidence>
<reference evidence="1 2" key="1">
    <citation type="submission" date="2015-11" db="EMBL/GenBank/DDBJ databases">
        <title>Draft Genome Sequence of the Strain BR 10423 (Rhizobium sp.) isolated from nodules of Mimosa pudica.</title>
        <authorList>
            <person name="Barauna A.C."/>
            <person name="Zilli J.E."/>
            <person name="Simoes-Araujo J.L."/>
            <person name="Reis V.M."/>
            <person name="James E.K."/>
            <person name="Reis F.B.Jr."/>
            <person name="Rouws L.F."/>
            <person name="Passos S.R."/>
            <person name="Gois S.R."/>
        </authorList>
    </citation>
    <scope>NUCLEOTIDE SEQUENCE [LARGE SCALE GENOMIC DNA]</scope>
    <source>
        <strain evidence="1 2">BR10423</strain>
    </source>
</reference>
<comment type="caution">
    <text evidence="1">The sequence shown here is derived from an EMBL/GenBank/DDBJ whole genome shotgun (WGS) entry which is preliminary data.</text>
</comment>
<dbReference type="EMBL" id="LNCD01000152">
    <property type="protein sequence ID" value="KWV40170.1"/>
    <property type="molecule type" value="Genomic_DNA"/>
</dbReference>
<name>A0A109J0M6_9HYPH</name>
<sequence length="197" mass="21994">MVVRGTSFLSLSHIFLVLTESSIYHSCASLIKINYSLSLPKKPLFPFACLKATQFFARFERQDRSSIYNLIILGISTTAFFHHKTDLNRIAGFKMPEPPIWKFDHNVTTNLRSAIENARINYEGGDNEANVTLKFYYGCEADAATTVAGRRFVGTWVAGGRPIATEAGGREWFIAVKEPVDLNGEIKVVAWGRGKKA</sequence>
<dbReference type="Proteomes" id="UP000068164">
    <property type="component" value="Unassembled WGS sequence"/>
</dbReference>
<protein>
    <submittedName>
        <fullName evidence="1">Uncharacterized protein</fullName>
    </submittedName>
</protein>